<gene>
    <name evidence="4" type="ordered locus">CNM02390</name>
</gene>
<keyword evidence="5" id="KW-1185">Reference proteome</keyword>
<feature type="transmembrane region" description="Helical" evidence="2">
    <location>
        <begin position="91"/>
        <end position="113"/>
    </location>
</feature>
<feature type="transmembrane region" description="Helical" evidence="2">
    <location>
        <begin position="20"/>
        <end position="43"/>
    </location>
</feature>
<feature type="transmembrane region" description="Helical" evidence="2">
    <location>
        <begin position="125"/>
        <end position="153"/>
    </location>
</feature>
<dbReference type="PANTHER" id="PTHR40465">
    <property type="entry name" value="CHROMOSOME 1, WHOLE GENOME SHOTGUN SEQUENCE"/>
    <property type="match status" value="1"/>
</dbReference>
<dbReference type="PaxDb" id="214684-Q5K7H8"/>
<name>Q5K7H8_CRYD1</name>
<dbReference type="RefSeq" id="XP_024514023.1">
    <property type="nucleotide sequence ID" value="XM_024658341.1"/>
</dbReference>
<evidence type="ECO:0000256" key="2">
    <source>
        <dbReference type="SAM" id="Phobius"/>
    </source>
</evidence>
<dbReference type="InParanoid" id="Q5K7H8"/>
<dbReference type="VEuPathDB" id="FungiDB:CNM02390"/>
<reference evidence="4 5" key="1">
    <citation type="journal article" date="2005" name="Science">
        <title>The genome of the basidiomycetous yeast and human pathogen Cryptococcus neoformans.</title>
        <authorList>
            <person name="Loftus B.J."/>
            <person name="Fung E."/>
            <person name="Roncaglia P."/>
            <person name="Rowley D."/>
            <person name="Amedeo P."/>
            <person name="Bruno D."/>
            <person name="Vamathevan J."/>
            <person name="Miranda M."/>
            <person name="Anderson I.J."/>
            <person name="Fraser J.A."/>
            <person name="Allen J.E."/>
            <person name="Bosdet I.E."/>
            <person name="Brent M.R."/>
            <person name="Chiu R."/>
            <person name="Doering T.L."/>
            <person name="Donlin M.J."/>
            <person name="D'Souza C.A."/>
            <person name="Fox D.S."/>
            <person name="Grinberg V."/>
            <person name="Fu J."/>
            <person name="Fukushima M."/>
            <person name="Haas B.J."/>
            <person name="Huang J.C."/>
            <person name="Janbon G."/>
            <person name="Jones S.J."/>
            <person name="Koo H.L."/>
            <person name="Krzywinski M.I."/>
            <person name="Kwon-Chung J.K."/>
            <person name="Lengeler K.B."/>
            <person name="Maiti R."/>
            <person name="Marra M.A."/>
            <person name="Marra R.E."/>
            <person name="Mathewson C.A."/>
            <person name="Mitchell T.G."/>
            <person name="Pertea M."/>
            <person name="Riggs F.R."/>
            <person name="Salzberg S.L."/>
            <person name="Schein J.E."/>
            <person name="Shvartsbeyn A."/>
            <person name="Shin H."/>
            <person name="Shumway M."/>
            <person name="Specht C.A."/>
            <person name="Suh B.B."/>
            <person name="Tenney A."/>
            <person name="Utterback T.R."/>
            <person name="Wickes B.L."/>
            <person name="Wortman J.R."/>
            <person name="Wye N.H."/>
            <person name="Kronstad J.W."/>
            <person name="Lodge J.K."/>
            <person name="Heitman J."/>
            <person name="Davis R.W."/>
            <person name="Fraser C.M."/>
            <person name="Hyman R.W."/>
        </authorList>
    </citation>
    <scope>NUCLEOTIDE SEQUENCE [LARGE SCALE GENOMIC DNA]</scope>
    <source>
        <strain evidence="5">JEC21 / ATCC MYA-565</strain>
    </source>
</reference>
<evidence type="ECO:0000259" key="3">
    <source>
        <dbReference type="Pfam" id="PF20152"/>
    </source>
</evidence>
<keyword evidence="2" id="KW-0472">Membrane</keyword>
<dbReference type="OrthoDB" id="2535105at2759"/>
<protein>
    <recommendedName>
        <fullName evidence="3">DUF6534 domain-containing protein</fullName>
    </recommendedName>
</protein>
<accession>Q5K7H8</accession>
<feature type="domain" description="DUF6534" evidence="3">
    <location>
        <begin position="183"/>
        <end position="274"/>
    </location>
</feature>
<proteinExistence type="predicted"/>
<dbReference type="Pfam" id="PF20152">
    <property type="entry name" value="DUF6534"/>
    <property type="match status" value="1"/>
</dbReference>
<dbReference type="STRING" id="214684.Q5K7H8"/>
<organism evidence="4 5">
    <name type="scientific">Cryptococcus deneoformans (strain JEC21 / ATCC MYA-565)</name>
    <name type="common">Cryptococcus neoformans var. neoformans serotype D</name>
    <dbReference type="NCBI Taxonomy" id="214684"/>
    <lineage>
        <taxon>Eukaryota</taxon>
        <taxon>Fungi</taxon>
        <taxon>Dikarya</taxon>
        <taxon>Basidiomycota</taxon>
        <taxon>Agaricomycotina</taxon>
        <taxon>Tremellomycetes</taxon>
        <taxon>Tremellales</taxon>
        <taxon>Cryptococcaceae</taxon>
        <taxon>Cryptococcus</taxon>
        <taxon>Cryptococcus neoformans species complex</taxon>
    </lineage>
</organism>
<dbReference type="HOGENOM" id="CLU_059760_0_0_1"/>
<dbReference type="GeneID" id="3255172"/>
<feature type="transmembrane region" description="Helical" evidence="2">
    <location>
        <begin position="173"/>
        <end position="196"/>
    </location>
</feature>
<evidence type="ECO:0000313" key="5">
    <source>
        <dbReference type="Proteomes" id="UP000002149"/>
    </source>
</evidence>
<dbReference type="PANTHER" id="PTHR40465:SF1">
    <property type="entry name" value="DUF6534 DOMAIN-CONTAINING PROTEIN"/>
    <property type="match status" value="1"/>
</dbReference>
<accession>Q55HZ4</accession>
<feature type="transmembrane region" description="Helical" evidence="2">
    <location>
        <begin position="251"/>
        <end position="271"/>
    </location>
</feature>
<evidence type="ECO:0000256" key="1">
    <source>
        <dbReference type="SAM" id="MobiDB-lite"/>
    </source>
</evidence>
<sequence>MSNSTEVIASHNPYPVTPTGYLMGSYFCLALYGVHCSQVYRYFSRHSDHWRTQLLVIWIWVLSSVQVVLVLVSSWKYFVDGLTNTKIWGEFWWPLSIQDALIPTMAYTVQLYFGRRAWQLMGKKMWLICTLYGFSTLTLFCGWALAITGRLWADNPYSTNEEFRSRVIGVPSQVVAILWMGLSAAIDGCITCMLLYRFSRARHSISQSTRTLVRRMMTLTLSTVLLTHIVGGVMCIIFIASPSSHRTKSNFLWVLLELITELYALSAVFTINSRVPRSSPSSLYENGKEEDGKFRGGAEFPMTQTALDRQVEGYQGSTPFGVRVTFSSRCQRNKNGKKSGADGALVTHEDAVPALSAEGTRIPDTPTAELTGYMFSQGIQPSYGVETNGGEGEEDLADSVVSEEAGQKRSWA</sequence>
<keyword evidence="2" id="KW-0812">Transmembrane</keyword>
<dbReference type="KEGG" id="cne:CNM02390"/>
<dbReference type="InterPro" id="IPR045339">
    <property type="entry name" value="DUF6534"/>
</dbReference>
<feature type="transmembrane region" description="Helical" evidence="2">
    <location>
        <begin position="217"/>
        <end position="239"/>
    </location>
</feature>
<feature type="region of interest" description="Disordered" evidence="1">
    <location>
        <begin position="381"/>
        <end position="412"/>
    </location>
</feature>
<dbReference type="AlphaFoldDB" id="Q5K7H8"/>
<keyword evidence="2" id="KW-1133">Transmembrane helix</keyword>
<dbReference type="EMBL" id="AE017353">
    <property type="protein sequence ID" value="AAW46981.2"/>
    <property type="molecule type" value="Genomic_DNA"/>
</dbReference>
<feature type="transmembrane region" description="Helical" evidence="2">
    <location>
        <begin position="55"/>
        <end position="79"/>
    </location>
</feature>
<dbReference type="Proteomes" id="UP000002149">
    <property type="component" value="Chromosome 13"/>
</dbReference>
<evidence type="ECO:0000313" key="4">
    <source>
        <dbReference type="EMBL" id="AAW46981.2"/>
    </source>
</evidence>